<reference evidence="2" key="1">
    <citation type="submission" date="2020-03" db="EMBL/GenBank/DDBJ databases">
        <authorList>
            <person name="Weist P."/>
        </authorList>
    </citation>
    <scope>NUCLEOTIDE SEQUENCE</scope>
</reference>
<gene>
    <name evidence="2" type="ORF">PLEPLA_LOCUS39624</name>
</gene>
<evidence type="ECO:0000256" key="1">
    <source>
        <dbReference type="SAM" id="MobiDB-lite"/>
    </source>
</evidence>
<name>A0A9N7VMB6_PLEPL</name>
<proteinExistence type="predicted"/>
<sequence>MMGCCWRILSDTERQERGGEGRRGEGDSVLQPQPLMSIPAANYCSSSFGSIQGKLPSTPPPPSCSPILPFLILVL</sequence>
<feature type="compositionally biased region" description="Basic and acidic residues" evidence="1">
    <location>
        <begin position="10"/>
        <end position="26"/>
    </location>
</feature>
<keyword evidence="3" id="KW-1185">Reference proteome</keyword>
<dbReference type="AlphaFoldDB" id="A0A9N7VMB6"/>
<dbReference type="EMBL" id="CADEAL010004106">
    <property type="protein sequence ID" value="CAB1451887.1"/>
    <property type="molecule type" value="Genomic_DNA"/>
</dbReference>
<dbReference type="Proteomes" id="UP001153269">
    <property type="component" value="Unassembled WGS sequence"/>
</dbReference>
<comment type="caution">
    <text evidence="2">The sequence shown here is derived from an EMBL/GenBank/DDBJ whole genome shotgun (WGS) entry which is preliminary data.</text>
</comment>
<evidence type="ECO:0000313" key="2">
    <source>
        <dbReference type="EMBL" id="CAB1451887.1"/>
    </source>
</evidence>
<accession>A0A9N7VMB6</accession>
<feature type="region of interest" description="Disordered" evidence="1">
    <location>
        <begin position="9"/>
        <end position="33"/>
    </location>
</feature>
<evidence type="ECO:0000313" key="3">
    <source>
        <dbReference type="Proteomes" id="UP001153269"/>
    </source>
</evidence>
<organism evidence="2 3">
    <name type="scientific">Pleuronectes platessa</name>
    <name type="common">European plaice</name>
    <dbReference type="NCBI Taxonomy" id="8262"/>
    <lineage>
        <taxon>Eukaryota</taxon>
        <taxon>Metazoa</taxon>
        <taxon>Chordata</taxon>
        <taxon>Craniata</taxon>
        <taxon>Vertebrata</taxon>
        <taxon>Euteleostomi</taxon>
        <taxon>Actinopterygii</taxon>
        <taxon>Neopterygii</taxon>
        <taxon>Teleostei</taxon>
        <taxon>Neoteleostei</taxon>
        <taxon>Acanthomorphata</taxon>
        <taxon>Carangaria</taxon>
        <taxon>Pleuronectiformes</taxon>
        <taxon>Pleuronectoidei</taxon>
        <taxon>Pleuronectidae</taxon>
        <taxon>Pleuronectes</taxon>
    </lineage>
</organism>
<protein>
    <submittedName>
        <fullName evidence="2">Uncharacterized protein</fullName>
    </submittedName>
</protein>